<dbReference type="Proteomes" id="UP000017836">
    <property type="component" value="Unassembled WGS sequence"/>
</dbReference>
<evidence type="ECO:0000256" key="1">
    <source>
        <dbReference type="SAM" id="MobiDB-lite"/>
    </source>
</evidence>
<feature type="compositionally biased region" description="Basic and acidic residues" evidence="1">
    <location>
        <begin position="95"/>
        <end position="110"/>
    </location>
</feature>
<protein>
    <submittedName>
        <fullName evidence="2">Uncharacterized protein</fullName>
    </submittedName>
</protein>
<dbReference type="AlphaFoldDB" id="U5CZD8"/>
<dbReference type="HOGENOM" id="CLU_2174418_0_0_1"/>
<sequence length="110" mass="12903">MVNGSKKIQEEEALDPRKKNGRWIHEEERLDPRKKNGKWIQEDPRRRSTGSKKNEASDPRRRSGTAIWKMVNGSKKIQEEEALDPRRRMVNGSKKIQEEKEAPDPRRKSG</sequence>
<keyword evidence="3" id="KW-1185">Reference proteome</keyword>
<gene>
    <name evidence="2" type="ORF">AMTR_s00199p00017110</name>
</gene>
<reference evidence="3" key="1">
    <citation type="journal article" date="2013" name="Science">
        <title>The Amborella genome and the evolution of flowering plants.</title>
        <authorList>
            <consortium name="Amborella Genome Project"/>
        </authorList>
    </citation>
    <scope>NUCLEOTIDE SEQUENCE [LARGE SCALE GENOMIC DNA]</scope>
</reference>
<organism evidence="2 3">
    <name type="scientific">Amborella trichopoda</name>
    <dbReference type="NCBI Taxonomy" id="13333"/>
    <lineage>
        <taxon>Eukaryota</taxon>
        <taxon>Viridiplantae</taxon>
        <taxon>Streptophyta</taxon>
        <taxon>Embryophyta</taxon>
        <taxon>Tracheophyta</taxon>
        <taxon>Spermatophyta</taxon>
        <taxon>Magnoliopsida</taxon>
        <taxon>Amborellales</taxon>
        <taxon>Amborellaceae</taxon>
        <taxon>Amborella</taxon>
    </lineage>
</organism>
<evidence type="ECO:0000313" key="3">
    <source>
        <dbReference type="Proteomes" id="UP000017836"/>
    </source>
</evidence>
<feature type="compositionally biased region" description="Basic and acidic residues" evidence="1">
    <location>
        <begin position="7"/>
        <end position="61"/>
    </location>
</feature>
<feature type="region of interest" description="Disordered" evidence="1">
    <location>
        <begin position="1"/>
        <end position="110"/>
    </location>
</feature>
<proteinExistence type="predicted"/>
<name>U5CZD8_AMBTC</name>
<feature type="compositionally biased region" description="Basic and acidic residues" evidence="1">
    <location>
        <begin position="76"/>
        <end position="87"/>
    </location>
</feature>
<dbReference type="EMBL" id="KI392079">
    <property type="protein sequence ID" value="ERN18721.1"/>
    <property type="molecule type" value="Genomic_DNA"/>
</dbReference>
<dbReference type="Gramene" id="ERN18721">
    <property type="protein sequence ID" value="ERN18721"/>
    <property type="gene ID" value="AMTR_s00199p00017110"/>
</dbReference>
<evidence type="ECO:0000313" key="2">
    <source>
        <dbReference type="EMBL" id="ERN18721.1"/>
    </source>
</evidence>
<accession>U5CZD8</accession>